<reference evidence="3" key="3">
    <citation type="submission" date="2025-09" db="UniProtKB">
        <authorList>
            <consortium name="Ensembl"/>
        </authorList>
    </citation>
    <scope>IDENTIFICATION</scope>
</reference>
<name>A0AAZ1Y4K0_OREAU</name>
<feature type="domain" description="Protein kinase" evidence="2">
    <location>
        <begin position="25"/>
        <end position="189"/>
    </location>
</feature>
<keyword evidence="1" id="KW-0067">ATP-binding</keyword>
<dbReference type="GO" id="GO:0005829">
    <property type="term" value="C:cytosol"/>
    <property type="evidence" value="ECO:0007669"/>
    <property type="project" value="TreeGrafter"/>
</dbReference>
<organism evidence="3 4">
    <name type="scientific">Oreochromis aureus</name>
    <name type="common">Israeli tilapia</name>
    <name type="synonym">Chromis aureus</name>
    <dbReference type="NCBI Taxonomy" id="47969"/>
    <lineage>
        <taxon>Eukaryota</taxon>
        <taxon>Metazoa</taxon>
        <taxon>Chordata</taxon>
        <taxon>Craniata</taxon>
        <taxon>Vertebrata</taxon>
        <taxon>Euteleostomi</taxon>
        <taxon>Actinopterygii</taxon>
        <taxon>Neopterygii</taxon>
        <taxon>Teleostei</taxon>
        <taxon>Neoteleostei</taxon>
        <taxon>Acanthomorphata</taxon>
        <taxon>Ovalentaria</taxon>
        <taxon>Cichlomorphae</taxon>
        <taxon>Cichliformes</taxon>
        <taxon>Cichlidae</taxon>
        <taxon>African cichlids</taxon>
        <taxon>Pseudocrenilabrinae</taxon>
        <taxon>Oreochromini</taxon>
        <taxon>Oreochromis</taxon>
    </lineage>
</organism>
<dbReference type="Gene3D" id="3.30.200.20">
    <property type="entry name" value="Phosphorylase Kinase, domain 1"/>
    <property type="match status" value="1"/>
</dbReference>
<keyword evidence="1" id="KW-0547">Nucleotide-binding</keyword>
<proteinExistence type="predicted"/>
<dbReference type="Ensembl" id="ENSOABT00000067980.1">
    <property type="protein sequence ID" value="ENSOABP00000074720.1"/>
    <property type="gene ID" value="ENSOABG00000024811.2"/>
</dbReference>
<dbReference type="Proteomes" id="UP000472276">
    <property type="component" value="Unassembled WGS sequence"/>
</dbReference>
<evidence type="ECO:0000259" key="2">
    <source>
        <dbReference type="PROSITE" id="PS50011"/>
    </source>
</evidence>
<dbReference type="PANTHER" id="PTHR47096:SF1">
    <property type="entry name" value="MISSHAPEN LIKE KINASE 1"/>
    <property type="match status" value="1"/>
</dbReference>
<evidence type="ECO:0000313" key="3">
    <source>
        <dbReference type="Ensembl" id="ENSOABP00000074720.1"/>
    </source>
</evidence>
<dbReference type="InterPro" id="IPR017441">
    <property type="entry name" value="Protein_kinase_ATP_BS"/>
</dbReference>
<accession>A0AAZ1Y4K0</accession>
<dbReference type="PANTHER" id="PTHR47096">
    <property type="entry name" value="MISSHAPEN LIKE KINASE 1"/>
    <property type="match status" value="1"/>
</dbReference>
<dbReference type="SUPFAM" id="SSF56112">
    <property type="entry name" value="Protein kinase-like (PK-like)"/>
    <property type="match status" value="1"/>
</dbReference>
<reference evidence="3" key="2">
    <citation type="submission" date="2025-08" db="UniProtKB">
        <authorList>
            <consortium name="Ensembl"/>
        </authorList>
    </citation>
    <scope>IDENTIFICATION</scope>
</reference>
<dbReference type="FunFam" id="3.30.200.20:FF:000006">
    <property type="entry name" value="TRAF2 and NCK-interacting protein kinase isoform 4"/>
    <property type="match status" value="1"/>
</dbReference>
<dbReference type="InterPro" id="IPR000719">
    <property type="entry name" value="Prot_kinase_dom"/>
</dbReference>
<protein>
    <recommendedName>
        <fullName evidence="2">Protein kinase domain-containing protein</fullName>
    </recommendedName>
</protein>
<dbReference type="AlphaFoldDB" id="A0AAZ1Y4K0"/>
<evidence type="ECO:0000313" key="4">
    <source>
        <dbReference type="Proteomes" id="UP000472276"/>
    </source>
</evidence>
<dbReference type="InterPro" id="IPR011009">
    <property type="entry name" value="Kinase-like_dom_sf"/>
</dbReference>
<dbReference type="GO" id="GO:0005524">
    <property type="term" value="F:ATP binding"/>
    <property type="evidence" value="ECO:0007669"/>
    <property type="project" value="UniProtKB-UniRule"/>
</dbReference>
<evidence type="ECO:0000256" key="1">
    <source>
        <dbReference type="PROSITE-ProRule" id="PRU10141"/>
    </source>
</evidence>
<dbReference type="GO" id="GO:0004672">
    <property type="term" value="F:protein kinase activity"/>
    <property type="evidence" value="ECO:0007669"/>
    <property type="project" value="InterPro"/>
</dbReference>
<dbReference type="Pfam" id="PF00069">
    <property type="entry name" value="Pkinase"/>
    <property type="match status" value="1"/>
</dbReference>
<dbReference type="InterPro" id="IPR051700">
    <property type="entry name" value="STE20_Ser-Thr_kinase"/>
</dbReference>
<dbReference type="PROSITE" id="PS50011">
    <property type="entry name" value="PROTEIN_KINASE_DOM"/>
    <property type="match status" value="1"/>
</dbReference>
<reference evidence="4" key="1">
    <citation type="submission" date="2020-03" db="EMBL/GenBank/DDBJ databases">
        <title>Evolution of repeat sequences and sex chromosomes of tilapia species revealed by chromosome-level genomes.</title>
        <authorList>
            <person name="Xu L."/>
            <person name="Tao W."/>
            <person name="Wang D."/>
            <person name="Zhou Q."/>
        </authorList>
    </citation>
    <scope>NUCLEOTIDE SEQUENCE [LARGE SCALE GENOMIC DNA]</scope>
    <source>
        <strain evidence="4">Israel</strain>
    </source>
</reference>
<gene>
    <name evidence="3" type="primary">MINK1</name>
</gene>
<sequence>MSENAPTRSLDDIDLAALRDPAGIFELVEVVGNGTYGQVYKGRHVKTGQLAAIKVMDVTEEEEEEIKAEINMLKKYSHHRNIATYYGAFVKKSPPGHDDQLWLVMEFCGAGSVTDLVKNTKGSSLKEDWIAYICREILRADPGPLCILQSDIWSLGITAIEMAEGAPRKCLRNLCKLFFFNLFLLNSAY</sequence>
<keyword evidence="4" id="KW-1185">Reference proteome</keyword>
<feature type="binding site" evidence="1">
    <location>
        <position position="54"/>
    </location>
    <ligand>
        <name>ATP</name>
        <dbReference type="ChEBI" id="CHEBI:30616"/>
    </ligand>
</feature>
<dbReference type="PROSITE" id="PS00107">
    <property type="entry name" value="PROTEIN_KINASE_ATP"/>
    <property type="match status" value="1"/>
</dbReference>